<dbReference type="OrthoDB" id="72352at2"/>
<proteinExistence type="predicted"/>
<protein>
    <submittedName>
        <fullName evidence="2">Transcriptional regulator, MarR family</fullName>
    </submittedName>
</protein>
<evidence type="ECO:0000313" key="3">
    <source>
        <dbReference type="Proteomes" id="UP000198417"/>
    </source>
</evidence>
<dbReference type="RefSeq" id="WP_089273977.1">
    <property type="nucleotide sequence ID" value="NZ_FZNN01000038.1"/>
</dbReference>
<evidence type="ECO:0000259" key="1">
    <source>
        <dbReference type="SMART" id="SM00347"/>
    </source>
</evidence>
<dbReference type="Proteomes" id="UP000198417">
    <property type="component" value="Unassembled WGS sequence"/>
</dbReference>
<keyword evidence="3" id="KW-1185">Reference proteome</keyword>
<dbReference type="EMBL" id="FZNN01000038">
    <property type="protein sequence ID" value="SNR85757.1"/>
    <property type="molecule type" value="Genomic_DNA"/>
</dbReference>
<sequence length="158" mass="18018">MADPTKPQLALFEEDTDPSIGYNRLWINLLRIQRSTMARIARELRENGIGDPIWHEILIQIDRAGDVGIVMSELEGKLYCPQYTLSRHVGRLEDLGLVHSVAASGPGRSKRLMMTQAGRDKNRSLWPVYARIIQDEFGSRLTTDEAYDLVHSLIRLYP</sequence>
<dbReference type="AlphaFoldDB" id="A0A238ZQS8"/>
<dbReference type="Pfam" id="PF12802">
    <property type="entry name" value="MarR_2"/>
    <property type="match status" value="1"/>
</dbReference>
<name>A0A238ZQS8_9RHOB</name>
<dbReference type="SMART" id="SM00347">
    <property type="entry name" value="HTH_MARR"/>
    <property type="match status" value="1"/>
</dbReference>
<dbReference type="InterPro" id="IPR000835">
    <property type="entry name" value="HTH_MarR-typ"/>
</dbReference>
<dbReference type="Gene3D" id="1.10.10.10">
    <property type="entry name" value="Winged helix-like DNA-binding domain superfamily/Winged helix DNA-binding domain"/>
    <property type="match status" value="1"/>
</dbReference>
<organism evidence="2 3">
    <name type="scientific">Puniceibacterium sediminis</name>
    <dbReference type="NCBI Taxonomy" id="1608407"/>
    <lineage>
        <taxon>Bacteria</taxon>
        <taxon>Pseudomonadati</taxon>
        <taxon>Pseudomonadota</taxon>
        <taxon>Alphaproteobacteria</taxon>
        <taxon>Rhodobacterales</taxon>
        <taxon>Paracoccaceae</taxon>
        <taxon>Puniceibacterium</taxon>
    </lineage>
</organism>
<reference evidence="2 3" key="1">
    <citation type="submission" date="2017-06" db="EMBL/GenBank/DDBJ databases">
        <authorList>
            <person name="Kim H.J."/>
            <person name="Triplett B.A."/>
        </authorList>
    </citation>
    <scope>NUCLEOTIDE SEQUENCE [LARGE SCALE GENOMIC DNA]</scope>
    <source>
        <strain evidence="2 3">DSM 29052</strain>
    </source>
</reference>
<feature type="domain" description="HTH marR-type" evidence="1">
    <location>
        <begin position="42"/>
        <end position="146"/>
    </location>
</feature>
<gene>
    <name evidence="2" type="ORF">SAMN06265370_1389</name>
</gene>
<dbReference type="InterPro" id="IPR036390">
    <property type="entry name" value="WH_DNA-bd_sf"/>
</dbReference>
<accession>A0A238ZQS8</accession>
<evidence type="ECO:0000313" key="2">
    <source>
        <dbReference type="EMBL" id="SNR85757.1"/>
    </source>
</evidence>
<dbReference type="SUPFAM" id="SSF46785">
    <property type="entry name" value="Winged helix' DNA-binding domain"/>
    <property type="match status" value="1"/>
</dbReference>
<dbReference type="InterPro" id="IPR036388">
    <property type="entry name" value="WH-like_DNA-bd_sf"/>
</dbReference>
<dbReference type="GO" id="GO:0003700">
    <property type="term" value="F:DNA-binding transcription factor activity"/>
    <property type="evidence" value="ECO:0007669"/>
    <property type="project" value="InterPro"/>
</dbReference>